<proteinExistence type="predicted"/>
<keyword evidence="2" id="KW-1133">Transmembrane helix</keyword>
<keyword evidence="5" id="KW-1185">Reference proteome</keyword>
<protein>
    <recommendedName>
        <fullName evidence="3">CAAX prenyl protease 2/Lysostaphin resistance protein A-like domain-containing protein</fullName>
    </recommendedName>
</protein>
<feature type="transmembrane region" description="Helical" evidence="2">
    <location>
        <begin position="39"/>
        <end position="66"/>
    </location>
</feature>
<name>A0A1V3BYQ5_9ACTN</name>
<keyword evidence="2" id="KW-0472">Membrane</keyword>
<dbReference type="STRING" id="501010.NOSIN_07015"/>
<feature type="domain" description="CAAX prenyl protease 2/Lysostaphin resistance protein A-like" evidence="3">
    <location>
        <begin position="171"/>
        <end position="259"/>
    </location>
</feature>
<dbReference type="GO" id="GO:0080120">
    <property type="term" value="P:CAAX-box protein maturation"/>
    <property type="evidence" value="ECO:0007669"/>
    <property type="project" value="UniProtKB-ARBA"/>
</dbReference>
<evidence type="ECO:0000256" key="2">
    <source>
        <dbReference type="SAM" id="Phobius"/>
    </source>
</evidence>
<dbReference type="InterPro" id="IPR003675">
    <property type="entry name" value="Rce1/LyrA-like_dom"/>
</dbReference>
<dbReference type="AlphaFoldDB" id="A0A1V3BYQ5"/>
<feature type="transmembrane region" description="Helical" evidence="2">
    <location>
        <begin position="86"/>
        <end position="109"/>
    </location>
</feature>
<feature type="transmembrane region" description="Helical" evidence="2">
    <location>
        <begin position="130"/>
        <end position="154"/>
    </location>
</feature>
<gene>
    <name evidence="4" type="ORF">NOSIN_07015</name>
</gene>
<feature type="transmembrane region" description="Helical" evidence="2">
    <location>
        <begin position="249"/>
        <end position="269"/>
    </location>
</feature>
<feature type="compositionally biased region" description="Pro residues" evidence="1">
    <location>
        <begin position="11"/>
        <end position="20"/>
    </location>
</feature>
<organism evidence="4 5">
    <name type="scientific">Nocardiopsis sinuspersici</name>
    <dbReference type="NCBI Taxonomy" id="501010"/>
    <lineage>
        <taxon>Bacteria</taxon>
        <taxon>Bacillati</taxon>
        <taxon>Actinomycetota</taxon>
        <taxon>Actinomycetes</taxon>
        <taxon>Streptosporangiales</taxon>
        <taxon>Nocardiopsidaceae</taxon>
        <taxon>Nocardiopsis</taxon>
    </lineage>
</organism>
<evidence type="ECO:0000313" key="4">
    <source>
        <dbReference type="EMBL" id="OOC53585.1"/>
    </source>
</evidence>
<evidence type="ECO:0000256" key="1">
    <source>
        <dbReference type="SAM" id="MobiDB-lite"/>
    </source>
</evidence>
<feature type="transmembrane region" description="Helical" evidence="2">
    <location>
        <begin position="275"/>
        <end position="292"/>
    </location>
</feature>
<dbReference type="Pfam" id="PF02517">
    <property type="entry name" value="Rce1-like"/>
    <property type="match status" value="1"/>
</dbReference>
<feature type="transmembrane region" description="Helical" evidence="2">
    <location>
        <begin position="166"/>
        <end position="189"/>
    </location>
</feature>
<keyword evidence="2" id="KW-0812">Transmembrane</keyword>
<accession>A0A1V3BYQ5</accession>
<sequence>MTSPTIGAEPEAPPPEPEPLPYHRLARARSRPRWWRMPLTAVLTAVFCLVAVVLFFAGLDLAAFLGVGGGVLDDLDTTMADTEDPLGLVLALCVIALLLPCVLLAARICGPRPVGLLSSVEGRLRWRWTLHAAGISAAVYALSVPALLLAGNLAGTAESVPAPSGWTLVAMLAAVLLVVPLQAAAEEYVFRGVAMQTIGSWLRHPVFAVALPIPLFVLGHDYGWVGLTDVAVFAVMAGWLTWRTGGLEAAIAVHVVNNLCAFGLSAFGWKDESPTALVITLLVSAALVFLLDRAGRRRGLARVRPCPRPAAALEPCAR</sequence>
<evidence type="ECO:0000259" key="3">
    <source>
        <dbReference type="Pfam" id="PF02517"/>
    </source>
</evidence>
<dbReference type="EMBL" id="MCOK01000001">
    <property type="protein sequence ID" value="OOC53585.1"/>
    <property type="molecule type" value="Genomic_DNA"/>
</dbReference>
<feature type="transmembrane region" description="Helical" evidence="2">
    <location>
        <begin position="224"/>
        <end position="242"/>
    </location>
</feature>
<dbReference type="OrthoDB" id="2680086at2"/>
<dbReference type="Proteomes" id="UP000189004">
    <property type="component" value="Unassembled WGS sequence"/>
</dbReference>
<dbReference type="RefSeq" id="WP_077689971.1">
    <property type="nucleotide sequence ID" value="NZ_MCOK01000001.1"/>
</dbReference>
<feature type="region of interest" description="Disordered" evidence="1">
    <location>
        <begin position="1"/>
        <end position="21"/>
    </location>
</feature>
<dbReference type="GO" id="GO:0004175">
    <property type="term" value="F:endopeptidase activity"/>
    <property type="evidence" value="ECO:0007669"/>
    <property type="project" value="UniProtKB-ARBA"/>
</dbReference>
<evidence type="ECO:0000313" key="5">
    <source>
        <dbReference type="Proteomes" id="UP000189004"/>
    </source>
</evidence>
<comment type="caution">
    <text evidence="4">The sequence shown here is derived from an EMBL/GenBank/DDBJ whole genome shotgun (WGS) entry which is preliminary data.</text>
</comment>
<reference evidence="5" key="1">
    <citation type="submission" date="2016-08" db="EMBL/GenBank/DDBJ databases">
        <authorList>
            <person name="Tokovenko B."/>
            <person name="Kalinowski J."/>
        </authorList>
    </citation>
    <scope>NUCLEOTIDE SEQUENCE [LARGE SCALE GENOMIC DNA]</scope>
    <source>
        <strain evidence="5">UTMC102</strain>
    </source>
</reference>
<feature type="transmembrane region" description="Helical" evidence="2">
    <location>
        <begin position="201"/>
        <end position="218"/>
    </location>
</feature>